<dbReference type="GO" id="GO:0050660">
    <property type="term" value="F:flavin adenine dinucleotide binding"/>
    <property type="evidence" value="ECO:0007669"/>
    <property type="project" value="InterPro"/>
</dbReference>
<dbReference type="PROSITE" id="PS00624">
    <property type="entry name" value="GMC_OXRED_2"/>
    <property type="match status" value="1"/>
</dbReference>
<reference evidence="7" key="1">
    <citation type="submission" date="2021-06" db="EMBL/GenBank/DDBJ databases">
        <authorList>
            <person name="Hodson N. C."/>
            <person name="Mongue J. A."/>
            <person name="Jaron S. K."/>
        </authorList>
    </citation>
    <scope>NUCLEOTIDE SEQUENCE</scope>
</reference>
<feature type="domain" description="Glucose-methanol-choline oxidoreductase N-terminal" evidence="5">
    <location>
        <begin position="83"/>
        <end position="106"/>
    </location>
</feature>
<evidence type="ECO:0000256" key="1">
    <source>
        <dbReference type="ARBA" id="ARBA00001974"/>
    </source>
</evidence>
<evidence type="ECO:0000313" key="7">
    <source>
        <dbReference type="EMBL" id="CAG7722954.1"/>
    </source>
</evidence>
<sequence length="580" mass="64685">MEDKFDFIIVGAGTAGSVVANRLSENFKVLLLEAGGEPNPLQSIPYLSPALLGLPHTDWEYLANPQVNACLAMNERRCSWPRGKSLGGTSNLNYLIYMRGHKNDYESWANISGDPRWRYENVLKYFKKSEDYDGESDHYHSHGGNIRVGKSPYTGMADIFCKAAEEFGIPRADLNAEFIKGCSPLVITAKNGRRVGSYGAFLRHARHRRNLHIRKFARVTRLLFEGPENRAIGVEYNRHGLSKFVYASKEVILSAGALNSPQLLMLSGIGPREHLESFGIPVLADLPVGSNLQDHVSTLVGPFIINQPITFNPETDLKPEELIKFITLGEGVLASTYGQASAYLVSEVAKSRNQSDWPDIQYFMYGTNMCDACTDRVAHSLNVRVDVLRTFYRDILGKNSFQIQTVVSRPYSRGQVRLRGRNPLLPPSMDANYFTHVDDIKVAVEGAKRAVDLVEKSSTFRALNATLYDVSFPGCEHYKFRSEGYWECFHRQLSLTVFHVSGTCPMGKPTSPNAVVDSELRVLETKNLRIIDASIMPHITTGNTNAPIVMIGEIGSEMILKSIQDSTVLEYTVKCLKCGL</sequence>
<dbReference type="Pfam" id="PF05199">
    <property type="entry name" value="GMC_oxred_C"/>
    <property type="match status" value="1"/>
</dbReference>
<keyword evidence="8" id="KW-1185">Reference proteome</keyword>
<evidence type="ECO:0000313" key="8">
    <source>
        <dbReference type="Proteomes" id="UP000708208"/>
    </source>
</evidence>
<dbReference type="PROSITE" id="PS00623">
    <property type="entry name" value="GMC_OXRED_1"/>
    <property type="match status" value="1"/>
</dbReference>
<organism evidence="7 8">
    <name type="scientific">Allacma fusca</name>
    <dbReference type="NCBI Taxonomy" id="39272"/>
    <lineage>
        <taxon>Eukaryota</taxon>
        <taxon>Metazoa</taxon>
        <taxon>Ecdysozoa</taxon>
        <taxon>Arthropoda</taxon>
        <taxon>Hexapoda</taxon>
        <taxon>Collembola</taxon>
        <taxon>Symphypleona</taxon>
        <taxon>Sminthuridae</taxon>
        <taxon>Allacma</taxon>
    </lineage>
</organism>
<evidence type="ECO:0000256" key="4">
    <source>
        <dbReference type="RuleBase" id="RU003968"/>
    </source>
</evidence>
<accession>A0A8J2JNC8</accession>
<evidence type="ECO:0000259" key="5">
    <source>
        <dbReference type="PROSITE" id="PS00623"/>
    </source>
</evidence>
<dbReference type="PANTHER" id="PTHR11552">
    <property type="entry name" value="GLUCOSE-METHANOL-CHOLINE GMC OXIDOREDUCTASE"/>
    <property type="match status" value="1"/>
</dbReference>
<dbReference type="PANTHER" id="PTHR11552:SF147">
    <property type="entry name" value="CHOLINE DEHYDROGENASE, MITOCHONDRIAL"/>
    <property type="match status" value="1"/>
</dbReference>
<dbReference type="OrthoDB" id="269227at2759"/>
<protein>
    <recommendedName>
        <fullName evidence="5 6">Glucose-methanol-choline oxidoreductase N-terminal domain-containing protein</fullName>
    </recommendedName>
</protein>
<keyword evidence="2 4" id="KW-0285">Flavoprotein</keyword>
<dbReference type="Proteomes" id="UP000708208">
    <property type="component" value="Unassembled WGS sequence"/>
</dbReference>
<proteinExistence type="inferred from homology"/>
<evidence type="ECO:0000259" key="6">
    <source>
        <dbReference type="PROSITE" id="PS00624"/>
    </source>
</evidence>
<name>A0A8J2JNC8_9HEXA</name>
<keyword evidence="3 4" id="KW-0274">FAD</keyword>
<comment type="similarity">
    <text evidence="4">Belongs to the GMC oxidoreductase family.</text>
</comment>
<evidence type="ECO:0000256" key="3">
    <source>
        <dbReference type="ARBA" id="ARBA00022827"/>
    </source>
</evidence>
<comment type="caution">
    <text evidence="7">The sequence shown here is derived from an EMBL/GenBank/DDBJ whole genome shotgun (WGS) entry which is preliminary data.</text>
</comment>
<comment type="cofactor">
    <cofactor evidence="1">
        <name>FAD</name>
        <dbReference type="ChEBI" id="CHEBI:57692"/>
    </cofactor>
</comment>
<dbReference type="AlphaFoldDB" id="A0A8J2JNC8"/>
<dbReference type="PIRSF" id="PIRSF000137">
    <property type="entry name" value="Alcohol_oxidase"/>
    <property type="match status" value="1"/>
</dbReference>
<dbReference type="InterPro" id="IPR012132">
    <property type="entry name" value="GMC_OxRdtase"/>
</dbReference>
<dbReference type="Pfam" id="PF00732">
    <property type="entry name" value="GMC_oxred_N"/>
    <property type="match status" value="1"/>
</dbReference>
<feature type="domain" description="Glucose-methanol-choline oxidoreductase N-terminal" evidence="6">
    <location>
        <begin position="256"/>
        <end position="270"/>
    </location>
</feature>
<gene>
    <name evidence="7" type="ORF">AFUS01_LOCUS12063</name>
</gene>
<dbReference type="EMBL" id="CAJVCH010094028">
    <property type="protein sequence ID" value="CAG7722954.1"/>
    <property type="molecule type" value="Genomic_DNA"/>
</dbReference>
<dbReference type="InterPro" id="IPR007867">
    <property type="entry name" value="GMC_OxRtase_C"/>
</dbReference>
<evidence type="ECO:0000256" key="2">
    <source>
        <dbReference type="ARBA" id="ARBA00022630"/>
    </source>
</evidence>
<dbReference type="GO" id="GO:0016614">
    <property type="term" value="F:oxidoreductase activity, acting on CH-OH group of donors"/>
    <property type="evidence" value="ECO:0007669"/>
    <property type="project" value="InterPro"/>
</dbReference>
<dbReference type="InterPro" id="IPR000172">
    <property type="entry name" value="GMC_OxRdtase_N"/>
</dbReference>